<dbReference type="Proteomes" id="UP000202440">
    <property type="component" value="Chromosome"/>
</dbReference>
<accession>A0A222FK89</accession>
<feature type="region of interest" description="Disordered" evidence="1">
    <location>
        <begin position="28"/>
        <end position="60"/>
    </location>
</feature>
<dbReference type="Pfam" id="PF04280">
    <property type="entry name" value="Tim44"/>
    <property type="match status" value="1"/>
</dbReference>
<keyword evidence="2" id="KW-0812">Transmembrane</keyword>
<protein>
    <submittedName>
        <fullName evidence="4">Preprotein translocase subunit Tim44</fullName>
    </submittedName>
</protein>
<organism evidence="4 5">
    <name type="scientific">Bacterioplanes sanyensis</name>
    <dbReference type="NCBI Taxonomy" id="1249553"/>
    <lineage>
        <taxon>Bacteria</taxon>
        <taxon>Pseudomonadati</taxon>
        <taxon>Pseudomonadota</taxon>
        <taxon>Gammaproteobacteria</taxon>
        <taxon>Oceanospirillales</taxon>
        <taxon>Oceanospirillaceae</taxon>
        <taxon>Bacterioplanes</taxon>
    </lineage>
</organism>
<proteinExistence type="predicted"/>
<evidence type="ECO:0000313" key="4">
    <source>
        <dbReference type="EMBL" id="ASP39062.1"/>
    </source>
</evidence>
<dbReference type="InterPro" id="IPR007379">
    <property type="entry name" value="Tim44-like_dom"/>
</dbReference>
<keyword evidence="2" id="KW-0472">Membrane</keyword>
<dbReference type="SMART" id="SM00978">
    <property type="entry name" value="Tim44"/>
    <property type="match status" value="1"/>
</dbReference>
<sequence length="265" mass="29184">MNAIWTAILSVFMVFAVSGEAEAKRLGSGGLGKTHKTAPQQKQAEPSSQRAAQNGQLNQKKQSKMPAILGGLLAGGLFAYLLGSGAFEGMQLMDWLLIGGVILLLVKLLKKPQPQARYAHDGPDLKDATDFNHPSSSNNDIELPEGFNRAAFLNGALDHYRTLQQAWNDGDMSVIREYMAPQLCDALEQQRRGLMVPPRTEILDLNADIVRAGRHGQTAYISVLFRGRCKDDLERSEDGIFDVWHLERALDQDSAPWMVVGIEAE</sequence>
<name>A0A222FK89_9GAMM</name>
<reference evidence="4 5" key="1">
    <citation type="submission" date="2017-07" db="EMBL/GenBank/DDBJ databases">
        <title>Annotated genome sequence of Bacterioplanes sanyensis isolated from Red Sea.</title>
        <authorList>
            <person name="Rehman Z.U."/>
        </authorList>
    </citation>
    <scope>NUCLEOTIDE SEQUENCE [LARGE SCALE GENOMIC DNA]</scope>
    <source>
        <strain evidence="4 5">NV9</strain>
    </source>
</reference>
<feature type="compositionally biased region" description="Polar residues" evidence="1">
    <location>
        <begin position="37"/>
        <end position="60"/>
    </location>
</feature>
<feature type="domain" description="Tim44-like" evidence="3">
    <location>
        <begin position="135"/>
        <end position="264"/>
    </location>
</feature>
<evidence type="ECO:0000313" key="5">
    <source>
        <dbReference type="Proteomes" id="UP000202440"/>
    </source>
</evidence>
<dbReference type="RefSeq" id="WP_094060244.1">
    <property type="nucleotide sequence ID" value="NZ_CP022530.1"/>
</dbReference>
<dbReference type="AlphaFoldDB" id="A0A222FK89"/>
<gene>
    <name evidence="4" type="ORF">CHH28_10395</name>
</gene>
<evidence type="ECO:0000259" key="3">
    <source>
        <dbReference type="SMART" id="SM00978"/>
    </source>
</evidence>
<feature type="transmembrane region" description="Helical" evidence="2">
    <location>
        <begin position="65"/>
        <end position="83"/>
    </location>
</feature>
<evidence type="ECO:0000256" key="2">
    <source>
        <dbReference type="SAM" id="Phobius"/>
    </source>
</evidence>
<dbReference type="PANTHER" id="PTHR41542">
    <property type="entry name" value="BLL5807 PROTEIN"/>
    <property type="match status" value="1"/>
</dbReference>
<dbReference type="SUPFAM" id="SSF54427">
    <property type="entry name" value="NTF2-like"/>
    <property type="match status" value="1"/>
</dbReference>
<evidence type="ECO:0000256" key="1">
    <source>
        <dbReference type="SAM" id="MobiDB-lite"/>
    </source>
</evidence>
<dbReference type="InterPro" id="IPR032710">
    <property type="entry name" value="NTF2-like_dom_sf"/>
</dbReference>
<dbReference type="EMBL" id="CP022530">
    <property type="protein sequence ID" value="ASP39062.1"/>
    <property type="molecule type" value="Genomic_DNA"/>
</dbReference>
<feature type="transmembrane region" description="Helical" evidence="2">
    <location>
        <begin position="92"/>
        <end position="109"/>
    </location>
</feature>
<dbReference type="Gene3D" id="3.10.450.240">
    <property type="match status" value="1"/>
</dbReference>
<keyword evidence="5" id="KW-1185">Reference proteome</keyword>
<dbReference type="OrthoDB" id="5298777at2"/>
<dbReference type="PANTHER" id="PTHR41542:SF1">
    <property type="entry name" value="BLL5807 PROTEIN"/>
    <property type="match status" value="1"/>
</dbReference>
<dbReference type="KEGG" id="bsan:CHH28_10395"/>
<keyword evidence="2" id="KW-1133">Transmembrane helix</keyword>